<dbReference type="SUPFAM" id="SSF52402">
    <property type="entry name" value="Adenine nucleotide alpha hydrolases-like"/>
    <property type="match status" value="1"/>
</dbReference>
<comment type="similarity">
    <text evidence="1">Belongs to the universal stress protein A family.</text>
</comment>
<dbReference type="PRINTS" id="PR01438">
    <property type="entry name" value="UNVRSLSTRESS"/>
</dbReference>
<dbReference type="PANTHER" id="PTHR46268:SF8">
    <property type="entry name" value="UNIVERSAL STRESS PROTEIN SLL1388"/>
    <property type="match status" value="1"/>
</dbReference>
<sequence length="141" mass="15305">MYNTIIVALDCSDTSEKVIAALKTLKIDSQTHIIFSHVLPEPTPDNDLDADRPQASPEQLYQEAEQQLLTYQSAFADSEIEIVSGDVAEEIIRLANIYAADLIILGTRGLTGLQRVIEGSVSGQVVAEASCSVFVVKTPQE</sequence>
<name>E0UHM7_GLOV7</name>
<dbReference type="AlphaFoldDB" id="E0UHM7"/>
<dbReference type="EMBL" id="CP002198">
    <property type="protein sequence ID" value="ADN13284.1"/>
    <property type="molecule type" value="Genomic_DNA"/>
</dbReference>
<evidence type="ECO:0000313" key="3">
    <source>
        <dbReference type="EMBL" id="ADN13284.1"/>
    </source>
</evidence>
<dbReference type="InterPro" id="IPR006016">
    <property type="entry name" value="UspA"/>
</dbReference>
<dbReference type="Proteomes" id="UP000008206">
    <property type="component" value="Chromosome"/>
</dbReference>
<protein>
    <submittedName>
        <fullName evidence="3">UspA domain protein</fullName>
    </submittedName>
</protein>
<accession>E0UHM7</accession>
<gene>
    <name evidence="3" type="ordered locus">Cyan7822_1281</name>
</gene>
<dbReference type="Pfam" id="PF00582">
    <property type="entry name" value="Usp"/>
    <property type="match status" value="1"/>
</dbReference>
<dbReference type="CDD" id="cd23659">
    <property type="entry name" value="USP_At3g01520-like"/>
    <property type="match status" value="1"/>
</dbReference>
<evidence type="ECO:0000259" key="2">
    <source>
        <dbReference type="Pfam" id="PF00582"/>
    </source>
</evidence>
<dbReference type="eggNOG" id="COG0589">
    <property type="taxonomic scope" value="Bacteria"/>
</dbReference>
<evidence type="ECO:0000256" key="1">
    <source>
        <dbReference type="ARBA" id="ARBA00008791"/>
    </source>
</evidence>
<organism evidence="3 4">
    <name type="scientific">Gloeothece verrucosa (strain PCC 7822)</name>
    <name type="common">Cyanothece sp. (strain PCC 7822)</name>
    <dbReference type="NCBI Taxonomy" id="497965"/>
    <lineage>
        <taxon>Bacteria</taxon>
        <taxon>Bacillati</taxon>
        <taxon>Cyanobacteriota</taxon>
        <taxon>Cyanophyceae</taxon>
        <taxon>Oscillatoriophycideae</taxon>
        <taxon>Chroococcales</taxon>
        <taxon>Aphanothecaceae</taxon>
        <taxon>Gloeothece</taxon>
        <taxon>Gloeothece verrucosa</taxon>
    </lineage>
</organism>
<dbReference type="STRING" id="497965.Cyan7822_1281"/>
<dbReference type="InterPro" id="IPR014729">
    <property type="entry name" value="Rossmann-like_a/b/a_fold"/>
</dbReference>
<dbReference type="InterPro" id="IPR006015">
    <property type="entry name" value="Universal_stress_UspA"/>
</dbReference>
<dbReference type="HOGENOM" id="CLU_049301_16_1_3"/>
<dbReference type="KEGG" id="cyj:Cyan7822_1281"/>
<dbReference type="OrthoDB" id="9794782at2"/>
<reference evidence="4" key="1">
    <citation type="journal article" date="2011" name="MBio">
        <title>Novel metabolic attributes of the genus Cyanothece, comprising a group of unicellular nitrogen-fixing Cyanobacteria.</title>
        <authorList>
            <person name="Bandyopadhyay A."/>
            <person name="Elvitigala T."/>
            <person name="Welsh E."/>
            <person name="Stockel J."/>
            <person name="Liberton M."/>
            <person name="Min H."/>
            <person name="Sherman L.A."/>
            <person name="Pakrasi H.B."/>
        </authorList>
    </citation>
    <scope>NUCLEOTIDE SEQUENCE [LARGE SCALE GENOMIC DNA]</scope>
    <source>
        <strain evidence="4">PCC 7822</strain>
    </source>
</reference>
<proteinExistence type="inferred from homology"/>
<dbReference type="Gene3D" id="3.40.50.620">
    <property type="entry name" value="HUPs"/>
    <property type="match status" value="1"/>
</dbReference>
<dbReference type="RefSeq" id="WP_013321391.1">
    <property type="nucleotide sequence ID" value="NC_014501.1"/>
</dbReference>
<dbReference type="PANTHER" id="PTHR46268">
    <property type="entry name" value="STRESS RESPONSE PROTEIN NHAX"/>
    <property type="match status" value="1"/>
</dbReference>
<evidence type="ECO:0000313" key="4">
    <source>
        <dbReference type="Proteomes" id="UP000008206"/>
    </source>
</evidence>
<feature type="domain" description="UspA" evidence="2">
    <location>
        <begin position="1"/>
        <end position="137"/>
    </location>
</feature>
<keyword evidence="4" id="KW-1185">Reference proteome</keyword>